<feature type="transmembrane region" description="Helical" evidence="7">
    <location>
        <begin position="220"/>
        <end position="240"/>
    </location>
</feature>
<evidence type="ECO:0000313" key="10">
    <source>
        <dbReference type="Proteomes" id="UP000529417"/>
    </source>
</evidence>
<dbReference type="InterPro" id="IPR000515">
    <property type="entry name" value="MetI-like"/>
</dbReference>
<dbReference type="GO" id="GO:0015416">
    <property type="term" value="F:ABC-type phosphonate transporter activity"/>
    <property type="evidence" value="ECO:0007669"/>
    <property type="project" value="InterPro"/>
</dbReference>
<dbReference type="Gene3D" id="1.10.3720.10">
    <property type="entry name" value="MetI-like"/>
    <property type="match status" value="1"/>
</dbReference>
<feature type="transmembrane region" description="Helical" evidence="7">
    <location>
        <begin position="143"/>
        <end position="172"/>
    </location>
</feature>
<dbReference type="GO" id="GO:0005886">
    <property type="term" value="C:plasma membrane"/>
    <property type="evidence" value="ECO:0007669"/>
    <property type="project" value="UniProtKB-SubCell"/>
</dbReference>
<comment type="caution">
    <text evidence="9">The sequence shown here is derived from an EMBL/GenBank/DDBJ whole genome shotgun (WGS) entry which is preliminary data.</text>
</comment>
<keyword evidence="5 7" id="KW-1133">Transmembrane helix</keyword>
<feature type="domain" description="ABC transmembrane type-1" evidence="8">
    <location>
        <begin position="86"/>
        <end position="270"/>
    </location>
</feature>
<evidence type="ECO:0000256" key="3">
    <source>
        <dbReference type="ARBA" id="ARBA00022475"/>
    </source>
</evidence>
<dbReference type="NCBIfam" id="TIGR01097">
    <property type="entry name" value="PhnE"/>
    <property type="match status" value="1"/>
</dbReference>
<dbReference type="InterPro" id="IPR035906">
    <property type="entry name" value="MetI-like_sf"/>
</dbReference>
<keyword evidence="3" id="KW-1003">Cell membrane</keyword>
<evidence type="ECO:0000256" key="4">
    <source>
        <dbReference type="ARBA" id="ARBA00022692"/>
    </source>
</evidence>
<evidence type="ECO:0000259" key="8">
    <source>
        <dbReference type="PROSITE" id="PS50928"/>
    </source>
</evidence>
<gene>
    <name evidence="9" type="primary">phnE</name>
    <name evidence="9" type="ORF">HUK65_15685</name>
</gene>
<keyword evidence="6 7" id="KW-0472">Membrane</keyword>
<dbReference type="EMBL" id="JACBXS010000045">
    <property type="protein sequence ID" value="NYS26428.1"/>
    <property type="molecule type" value="Genomic_DNA"/>
</dbReference>
<dbReference type="PROSITE" id="PS50928">
    <property type="entry name" value="ABC_TM1"/>
    <property type="match status" value="1"/>
</dbReference>
<dbReference type="SUPFAM" id="SSF161098">
    <property type="entry name" value="MetI-like"/>
    <property type="match status" value="1"/>
</dbReference>
<feature type="transmembrane region" description="Helical" evidence="7">
    <location>
        <begin position="192"/>
        <end position="213"/>
    </location>
</feature>
<dbReference type="InterPro" id="IPR005769">
    <property type="entry name" value="PhnE/PtxC"/>
</dbReference>
<comment type="similarity">
    <text evidence="7">Belongs to the binding-protein-dependent transport system permease family.</text>
</comment>
<keyword evidence="2 7" id="KW-0813">Transport</keyword>
<dbReference type="PANTHER" id="PTHR30043:SF1">
    <property type="entry name" value="ABC TRANSPORT SYSTEM PERMEASE PROTEIN P69"/>
    <property type="match status" value="1"/>
</dbReference>
<evidence type="ECO:0000256" key="2">
    <source>
        <dbReference type="ARBA" id="ARBA00022448"/>
    </source>
</evidence>
<evidence type="ECO:0000256" key="7">
    <source>
        <dbReference type="RuleBase" id="RU363032"/>
    </source>
</evidence>
<keyword evidence="10" id="KW-1185">Reference proteome</keyword>
<feature type="transmembrane region" description="Helical" evidence="7">
    <location>
        <begin position="90"/>
        <end position="111"/>
    </location>
</feature>
<accession>A0A7Z0I1X7</accession>
<evidence type="ECO:0000313" key="9">
    <source>
        <dbReference type="EMBL" id="NYS26428.1"/>
    </source>
</evidence>
<dbReference type="PANTHER" id="PTHR30043">
    <property type="entry name" value="PHOSPHONATES TRANSPORT SYSTEM PERMEASE PROTEIN"/>
    <property type="match status" value="1"/>
</dbReference>
<dbReference type="CDD" id="cd06261">
    <property type="entry name" value="TM_PBP2"/>
    <property type="match status" value="1"/>
</dbReference>
<evidence type="ECO:0000256" key="6">
    <source>
        <dbReference type="ARBA" id="ARBA00023136"/>
    </source>
</evidence>
<evidence type="ECO:0000256" key="5">
    <source>
        <dbReference type="ARBA" id="ARBA00022989"/>
    </source>
</evidence>
<organism evidence="9 10">
    <name type="scientific">Rhabdonatronobacter sediminivivens</name>
    <dbReference type="NCBI Taxonomy" id="2743469"/>
    <lineage>
        <taxon>Bacteria</taxon>
        <taxon>Pseudomonadati</taxon>
        <taxon>Pseudomonadota</taxon>
        <taxon>Alphaproteobacteria</taxon>
        <taxon>Rhodobacterales</taxon>
        <taxon>Paracoccaceae</taxon>
        <taxon>Rhabdonatronobacter</taxon>
    </lineage>
</organism>
<dbReference type="AlphaFoldDB" id="A0A7Z0I1X7"/>
<name>A0A7Z0I1X7_9RHOB</name>
<comment type="subcellular location">
    <subcellularLocation>
        <location evidence="1 7">Cell membrane</location>
        <topology evidence="1 7">Multi-pass membrane protein</topology>
    </subcellularLocation>
</comment>
<feature type="transmembrane region" description="Helical" evidence="7">
    <location>
        <begin position="252"/>
        <end position="273"/>
    </location>
</feature>
<dbReference type="Pfam" id="PF00528">
    <property type="entry name" value="BPD_transp_1"/>
    <property type="match status" value="1"/>
</dbReference>
<reference evidence="9 10" key="1">
    <citation type="journal article" date="2000" name="Arch. Microbiol.">
        <title>Rhodobaca bogoriensis gen. nov. and sp. nov., an alkaliphilic purple nonsulfur bacterium from African Rift Valley soda lakes.</title>
        <authorList>
            <person name="Milford A.D."/>
            <person name="Achenbach L.A."/>
            <person name="Jung D.O."/>
            <person name="Madigan M.T."/>
        </authorList>
    </citation>
    <scope>NUCLEOTIDE SEQUENCE [LARGE SCALE GENOMIC DNA]</scope>
    <source>
        <strain evidence="9 10">2376</strain>
    </source>
</reference>
<feature type="transmembrane region" description="Helical" evidence="7">
    <location>
        <begin position="27"/>
        <end position="47"/>
    </location>
</feature>
<proteinExistence type="inferred from homology"/>
<dbReference type="Proteomes" id="UP000529417">
    <property type="component" value="Unassembled WGS sequence"/>
</dbReference>
<keyword evidence="4 7" id="KW-0812">Transmembrane</keyword>
<evidence type="ECO:0000256" key="1">
    <source>
        <dbReference type="ARBA" id="ARBA00004651"/>
    </source>
</evidence>
<protein>
    <submittedName>
        <fullName evidence="9">Phosphonate ABC transporter, permease protein PhnE</fullName>
    </submittedName>
</protein>
<sequence>MMSSQDMNTPRPAAPPQWTRFPFPETLIRYSALLGVLVFLAWSVHFLNLDLQRVLGAFPRLGAILADRYFPPELGFILDQRFLMSVLNTIQMSILGGAFGVLLAIPLAWFASHNVTLHRWIFYPFGRLSIMGCRAIHETIWTILFVTVIGFGMFAGVLALTMFCIGFAGKLFSDEIEAIDMKPVEALRSTGAGPLQVFVFGVLPQVKIAFVGISIYTWDVAFRAATVVGFFGGGGMGWYLQRATYELQSTRVAAILLTIIALVSISEVVSGWLRQRLAGERLA</sequence>